<feature type="domain" description="Histidine kinase/HSP90-like ATPase" evidence="10">
    <location>
        <begin position="343"/>
        <end position="433"/>
    </location>
</feature>
<dbReference type="InterPro" id="IPR036890">
    <property type="entry name" value="HATPase_C_sf"/>
</dbReference>
<evidence type="ECO:0000256" key="7">
    <source>
        <dbReference type="ARBA" id="ARBA00022840"/>
    </source>
</evidence>
<dbReference type="SMART" id="SM00387">
    <property type="entry name" value="HATPase_c"/>
    <property type="match status" value="1"/>
</dbReference>
<evidence type="ECO:0000256" key="3">
    <source>
        <dbReference type="ARBA" id="ARBA00022553"/>
    </source>
</evidence>
<organism evidence="11 12">
    <name type="scientific">Streptacidiphilus alkalitolerans</name>
    <dbReference type="NCBI Taxonomy" id="3342712"/>
    <lineage>
        <taxon>Bacteria</taxon>
        <taxon>Bacillati</taxon>
        <taxon>Actinomycetota</taxon>
        <taxon>Actinomycetes</taxon>
        <taxon>Kitasatosporales</taxon>
        <taxon>Streptomycetaceae</taxon>
        <taxon>Streptacidiphilus</taxon>
    </lineage>
</organism>
<evidence type="ECO:0000256" key="1">
    <source>
        <dbReference type="ARBA" id="ARBA00000085"/>
    </source>
</evidence>
<protein>
    <recommendedName>
        <fullName evidence="2">histidine kinase</fullName>
        <ecNumber evidence="2">2.7.13.3</ecNumber>
    </recommendedName>
</protein>
<evidence type="ECO:0000256" key="4">
    <source>
        <dbReference type="ARBA" id="ARBA00022679"/>
    </source>
</evidence>
<evidence type="ECO:0000256" key="9">
    <source>
        <dbReference type="SAM" id="Phobius"/>
    </source>
</evidence>
<feature type="transmembrane region" description="Helical" evidence="9">
    <location>
        <begin position="181"/>
        <end position="199"/>
    </location>
</feature>
<dbReference type="RefSeq" id="WP_380505580.1">
    <property type="nucleotide sequence ID" value="NZ_JBHEZX010000004.1"/>
</dbReference>
<dbReference type="InterPro" id="IPR003594">
    <property type="entry name" value="HATPase_dom"/>
</dbReference>
<evidence type="ECO:0000256" key="6">
    <source>
        <dbReference type="ARBA" id="ARBA00022777"/>
    </source>
</evidence>
<keyword evidence="5" id="KW-0547">Nucleotide-binding</keyword>
<accession>A0ABV6V773</accession>
<evidence type="ECO:0000313" key="11">
    <source>
        <dbReference type="EMBL" id="MFC1409570.1"/>
    </source>
</evidence>
<comment type="catalytic activity">
    <reaction evidence="1">
        <text>ATP + protein L-histidine = ADP + protein N-phospho-L-histidine.</text>
        <dbReference type="EC" id="2.7.13.3"/>
    </reaction>
</comment>
<reference evidence="11 12" key="1">
    <citation type="submission" date="2024-09" db="EMBL/GenBank/DDBJ databases">
        <authorList>
            <person name="Lee S.D."/>
        </authorList>
    </citation>
    <scope>NUCLEOTIDE SEQUENCE [LARGE SCALE GENOMIC DNA]</scope>
    <source>
        <strain evidence="11 12">N1-1</strain>
    </source>
</reference>
<comment type="caution">
    <text evidence="11">The sequence shown here is derived from an EMBL/GenBank/DDBJ whole genome shotgun (WGS) entry which is preliminary data.</text>
</comment>
<keyword evidence="9" id="KW-0812">Transmembrane</keyword>
<keyword evidence="9" id="KW-1133">Transmembrane helix</keyword>
<keyword evidence="12" id="KW-1185">Reference proteome</keyword>
<dbReference type="InterPro" id="IPR025828">
    <property type="entry name" value="Put_sensor_dom"/>
</dbReference>
<name>A0ABV6V773_9ACTN</name>
<evidence type="ECO:0000259" key="10">
    <source>
        <dbReference type="SMART" id="SM00387"/>
    </source>
</evidence>
<feature type="transmembrane region" description="Helical" evidence="9">
    <location>
        <begin position="27"/>
        <end position="46"/>
    </location>
</feature>
<keyword evidence="4" id="KW-0808">Transferase</keyword>
<keyword evidence="3" id="KW-0597">Phosphoprotein</keyword>
<dbReference type="Gene3D" id="3.30.565.10">
    <property type="entry name" value="Histidine kinase-like ATPase, C-terminal domain"/>
    <property type="match status" value="1"/>
</dbReference>
<evidence type="ECO:0000256" key="8">
    <source>
        <dbReference type="ARBA" id="ARBA00023012"/>
    </source>
</evidence>
<keyword evidence="9" id="KW-0472">Membrane</keyword>
<keyword evidence="7" id="KW-0067">ATP-binding</keyword>
<keyword evidence="8" id="KW-0902">Two-component regulatory system</keyword>
<dbReference type="InterPro" id="IPR050482">
    <property type="entry name" value="Sensor_HK_TwoCompSys"/>
</dbReference>
<dbReference type="Proteomes" id="UP001592582">
    <property type="component" value="Unassembled WGS sequence"/>
</dbReference>
<dbReference type="EC" id="2.7.13.3" evidence="2"/>
<dbReference type="Pfam" id="PF02518">
    <property type="entry name" value="HATPase_c"/>
    <property type="match status" value="1"/>
</dbReference>
<proteinExistence type="predicted"/>
<sequence length="441" mass="47077">MSGTTVSRTETARSWLSSRLGSVRQGLTLHLLVYPGMAALIFALVAGSLLELGLGLFLLPIAMAGVRGIAGRRRQLVREWTGTAIAAPYLPEPGPETLPEGWLGQWRRCQWILSDPATWRDLLWLLVDPFVGGFLALLPLALILEGVYGFVISAFAGPMTQAGYNDWYLFLHIHKGHTGDIAATSAIGVLLIGLGLWSAPKLLDRYGRWSSVLLSPTPAAVLAQRVEQLTVTRTDAVDSQAAELRRIERDLHDGAQARLVAMGMNLGAAVQLLEHNPEQARAMLLEARDSSAKALTELRDLVRGIHPPVLSDRGLGDAVRALALDSALSTEVTVDLPGRLDAPVESAAYFAVAEALANAGKHAGAGRVWIDIEYRDGRLLMTVRDDGSGGADSSRGTGLRGIERRLAAFDGILALSSPLGGPTVITVELPCVLSSPKTSSS</sequence>
<evidence type="ECO:0000313" key="12">
    <source>
        <dbReference type="Proteomes" id="UP001592582"/>
    </source>
</evidence>
<gene>
    <name evidence="11" type="ORF">ACEZDG_09760</name>
</gene>
<dbReference type="SUPFAM" id="SSF55874">
    <property type="entry name" value="ATPase domain of HSP90 chaperone/DNA topoisomerase II/histidine kinase"/>
    <property type="match status" value="1"/>
</dbReference>
<dbReference type="Pfam" id="PF13796">
    <property type="entry name" value="Sensor"/>
    <property type="match status" value="1"/>
</dbReference>
<dbReference type="PANTHER" id="PTHR24421:SF10">
    <property type="entry name" value="NITRATE_NITRITE SENSOR PROTEIN NARQ"/>
    <property type="match status" value="1"/>
</dbReference>
<dbReference type="PANTHER" id="PTHR24421">
    <property type="entry name" value="NITRATE/NITRITE SENSOR PROTEIN NARX-RELATED"/>
    <property type="match status" value="1"/>
</dbReference>
<dbReference type="CDD" id="cd16917">
    <property type="entry name" value="HATPase_UhpB-NarQ-NarX-like"/>
    <property type="match status" value="1"/>
</dbReference>
<dbReference type="InterPro" id="IPR011712">
    <property type="entry name" value="Sig_transdc_His_kin_sub3_dim/P"/>
</dbReference>
<dbReference type="Gene3D" id="1.20.5.1930">
    <property type="match status" value="1"/>
</dbReference>
<keyword evidence="6" id="KW-0418">Kinase</keyword>
<feature type="transmembrane region" description="Helical" evidence="9">
    <location>
        <begin position="52"/>
        <end position="70"/>
    </location>
</feature>
<evidence type="ECO:0000256" key="2">
    <source>
        <dbReference type="ARBA" id="ARBA00012438"/>
    </source>
</evidence>
<evidence type="ECO:0000256" key="5">
    <source>
        <dbReference type="ARBA" id="ARBA00022741"/>
    </source>
</evidence>
<dbReference type="EMBL" id="JBHEZX010000004">
    <property type="protein sequence ID" value="MFC1409570.1"/>
    <property type="molecule type" value="Genomic_DNA"/>
</dbReference>
<dbReference type="Pfam" id="PF07730">
    <property type="entry name" value="HisKA_3"/>
    <property type="match status" value="1"/>
</dbReference>